<dbReference type="SUPFAM" id="SSF81336">
    <property type="entry name" value="F1F0 ATP synthase subunit A"/>
    <property type="match status" value="1"/>
</dbReference>
<dbReference type="InterPro" id="IPR000568">
    <property type="entry name" value="ATP_synth_F0_asu"/>
</dbReference>
<keyword evidence="14" id="KW-1185">Reference proteome</keyword>
<feature type="transmembrane region" description="Helical" evidence="11">
    <location>
        <begin position="152"/>
        <end position="171"/>
    </location>
</feature>
<accession>A0AAE2V9M4</accession>
<feature type="chain" id="PRO_5041940137" evidence="12">
    <location>
        <begin position="26"/>
        <end position="296"/>
    </location>
</feature>
<dbReference type="GO" id="GO:0042777">
    <property type="term" value="P:proton motive force-driven plasma membrane ATP synthesis"/>
    <property type="evidence" value="ECO:0007669"/>
    <property type="project" value="TreeGrafter"/>
</dbReference>
<proteinExistence type="inferred from homology"/>
<keyword evidence="7 11" id="KW-1133">Transmembrane helix</keyword>
<dbReference type="InterPro" id="IPR023011">
    <property type="entry name" value="ATP_synth_F0_asu_AS"/>
</dbReference>
<evidence type="ECO:0000256" key="10">
    <source>
        <dbReference type="ARBA" id="ARBA00023310"/>
    </source>
</evidence>
<evidence type="ECO:0000256" key="3">
    <source>
        <dbReference type="ARBA" id="ARBA00022448"/>
    </source>
</evidence>
<evidence type="ECO:0000256" key="4">
    <source>
        <dbReference type="ARBA" id="ARBA00022547"/>
    </source>
</evidence>
<keyword evidence="8" id="KW-0406">Ion transport</keyword>
<dbReference type="GO" id="GO:0045259">
    <property type="term" value="C:proton-transporting ATP synthase complex"/>
    <property type="evidence" value="ECO:0007669"/>
    <property type="project" value="UniProtKB-KW"/>
</dbReference>
<evidence type="ECO:0000256" key="11">
    <source>
        <dbReference type="SAM" id="Phobius"/>
    </source>
</evidence>
<evidence type="ECO:0000313" key="14">
    <source>
        <dbReference type="Proteomes" id="UP000634206"/>
    </source>
</evidence>
<keyword evidence="10" id="KW-0066">ATP synthesis</keyword>
<dbReference type="EMBL" id="JAENIG010000006">
    <property type="protein sequence ID" value="MBK1855388.1"/>
    <property type="molecule type" value="Genomic_DNA"/>
</dbReference>
<evidence type="ECO:0000256" key="1">
    <source>
        <dbReference type="ARBA" id="ARBA00004141"/>
    </source>
</evidence>
<dbReference type="PANTHER" id="PTHR42823">
    <property type="entry name" value="ATP SYNTHASE SUBUNIT A, CHLOROPLASTIC"/>
    <property type="match status" value="1"/>
</dbReference>
<dbReference type="GO" id="GO:0005886">
    <property type="term" value="C:plasma membrane"/>
    <property type="evidence" value="ECO:0007669"/>
    <property type="project" value="TreeGrafter"/>
</dbReference>
<evidence type="ECO:0000256" key="9">
    <source>
        <dbReference type="ARBA" id="ARBA00023136"/>
    </source>
</evidence>
<evidence type="ECO:0000256" key="6">
    <source>
        <dbReference type="ARBA" id="ARBA00022781"/>
    </source>
</evidence>
<evidence type="ECO:0000256" key="7">
    <source>
        <dbReference type="ARBA" id="ARBA00022989"/>
    </source>
</evidence>
<dbReference type="InterPro" id="IPR045082">
    <property type="entry name" value="ATP_syn_F0_a_bact/chloroplast"/>
</dbReference>
<name>A0AAE2V9M4_9BACT</name>
<keyword evidence="4" id="KW-0138">CF(0)</keyword>
<gene>
    <name evidence="13" type="ORF">JIN83_10490</name>
</gene>
<feature type="transmembrane region" description="Helical" evidence="11">
    <location>
        <begin position="44"/>
        <end position="65"/>
    </location>
</feature>
<keyword evidence="12" id="KW-0732">Signal</keyword>
<sequence length="296" mass="32718">MARFLSARVFLPAIFLFLFSGAASAAAGHQLPLYPHSPFEGTPFFWVTNSMIMVWMGAALIFLFCKAATGKMDIVPTGFQNFAEWLIESLYNFFGSILGDHLVKRTFWFFGGTFLLILIVNYLALLPGVGTITYVDAAGHVQGLLRGGNADLNMTGAMSFTFALLWFYWAFTENGAKNFLAHIFAPKGDFKGAMLVGMVVIFFMVGILEVISIAIRPVALSFRLFGNIYGGEQTLGGLMALVPEYLAFLPALPFYFMELLVGLIQALVFTLLSAVFLKLICDHGDHDDHHDEEHAH</sequence>
<dbReference type="Pfam" id="PF00119">
    <property type="entry name" value="ATP-synt_A"/>
    <property type="match status" value="1"/>
</dbReference>
<evidence type="ECO:0000256" key="8">
    <source>
        <dbReference type="ARBA" id="ARBA00023065"/>
    </source>
</evidence>
<feature type="transmembrane region" description="Helical" evidence="11">
    <location>
        <begin position="192"/>
        <end position="215"/>
    </location>
</feature>
<dbReference type="Proteomes" id="UP000634206">
    <property type="component" value="Unassembled WGS sequence"/>
</dbReference>
<feature type="transmembrane region" description="Helical" evidence="11">
    <location>
        <begin position="107"/>
        <end position="132"/>
    </location>
</feature>
<comment type="similarity">
    <text evidence="2">Belongs to the ATPase A chain family.</text>
</comment>
<dbReference type="InterPro" id="IPR035908">
    <property type="entry name" value="F0_ATP_A_sf"/>
</dbReference>
<keyword evidence="5 11" id="KW-0812">Transmembrane</keyword>
<protein>
    <submittedName>
        <fullName evidence="13">F0F1 ATP synthase subunit A</fullName>
    </submittedName>
</protein>
<dbReference type="AlphaFoldDB" id="A0AAE2V9M4"/>
<evidence type="ECO:0000256" key="12">
    <source>
        <dbReference type="SAM" id="SignalP"/>
    </source>
</evidence>
<keyword evidence="6" id="KW-0375">Hydrogen ion transport</keyword>
<dbReference type="PANTHER" id="PTHR42823:SF3">
    <property type="entry name" value="ATP SYNTHASE SUBUNIT A, CHLOROPLASTIC"/>
    <property type="match status" value="1"/>
</dbReference>
<dbReference type="CDD" id="cd00310">
    <property type="entry name" value="ATP-synt_Fo_a_6"/>
    <property type="match status" value="1"/>
</dbReference>
<dbReference type="RefSeq" id="WP_309490001.1">
    <property type="nucleotide sequence ID" value="NZ_JAENIG010000006.1"/>
</dbReference>
<organism evidence="13 14">
    <name type="scientific">Oceaniferula flava</name>
    <dbReference type="NCBI Taxonomy" id="2800421"/>
    <lineage>
        <taxon>Bacteria</taxon>
        <taxon>Pseudomonadati</taxon>
        <taxon>Verrucomicrobiota</taxon>
        <taxon>Verrucomicrobiia</taxon>
        <taxon>Verrucomicrobiales</taxon>
        <taxon>Verrucomicrobiaceae</taxon>
        <taxon>Oceaniferula</taxon>
    </lineage>
</organism>
<keyword evidence="9 11" id="KW-0472">Membrane</keyword>
<comment type="caution">
    <text evidence="13">The sequence shown here is derived from an EMBL/GenBank/DDBJ whole genome shotgun (WGS) entry which is preliminary data.</text>
</comment>
<reference evidence="13" key="1">
    <citation type="submission" date="2021-01" db="EMBL/GenBank/DDBJ databases">
        <title>Modified the classification status of verrucomicrobia.</title>
        <authorList>
            <person name="Feng X."/>
        </authorList>
    </citation>
    <scope>NUCLEOTIDE SEQUENCE</scope>
    <source>
        <strain evidence="13">5K15</strain>
    </source>
</reference>
<feature type="signal peptide" evidence="12">
    <location>
        <begin position="1"/>
        <end position="25"/>
    </location>
</feature>
<evidence type="ECO:0000256" key="2">
    <source>
        <dbReference type="ARBA" id="ARBA00006810"/>
    </source>
</evidence>
<dbReference type="GO" id="GO:0046933">
    <property type="term" value="F:proton-transporting ATP synthase activity, rotational mechanism"/>
    <property type="evidence" value="ECO:0007669"/>
    <property type="project" value="TreeGrafter"/>
</dbReference>
<dbReference type="Gene3D" id="1.20.120.220">
    <property type="entry name" value="ATP synthase, F0 complex, subunit A"/>
    <property type="match status" value="1"/>
</dbReference>
<feature type="transmembrane region" description="Helical" evidence="11">
    <location>
        <begin position="254"/>
        <end position="277"/>
    </location>
</feature>
<keyword evidence="3" id="KW-0813">Transport</keyword>
<evidence type="ECO:0000313" key="13">
    <source>
        <dbReference type="EMBL" id="MBK1855388.1"/>
    </source>
</evidence>
<comment type="subcellular location">
    <subcellularLocation>
        <location evidence="1">Membrane</location>
        <topology evidence="1">Multi-pass membrane protein</topology>
    </subcellularLocation>
</comment>
<evidence type="ECO:0000256" key="5">
    <source>
        <dbReference type="ARBA" id="ARBA00022692"/>
    </source>
</evidence>
<dbReference type="PROSITE" id="PS00449">
    <property type="entry name" value="ATPASE_A"/>
    <property type="match status" value="1"/>
</dbReference>